<dbReference type="RefSeq" id="WP_267677351.1">
    <property type="nucleotide sequence ID" value="NZ_CP113088.1"/>
</dbReference>
<evidence type="ECO:0000259" key="1">
    <source>
        <dbReference type="SMART" id="SM00245"/>
    </source>
</evidence>
<dbReference type="GO" id="GO:0004175">
    <property type="term" value="F:endopeptidase activity"/>
    <property type="evidence" value="ECO:0007669"/>
    <property type="project" value="TreeGrafter"/>
</dbReference>
<dbReference type="Proteomes" id="UP001164705">
    <property type="component" value="Chromosome"/>
</dbReference>
<dbReference type="GO" id="GO:0030288">
    <property type="term" value="C:outer membrane-bounded periplasmic space"/>
    <property type="evidence" value="ECO:0007669"/>
    <property type="project" value="TreeGrafter"/>
</dbReference>
<evidence type="ECO:0000313" key="2">
    <source>
        <dbReference type="EMBL" id="WAC02753.1"/>
    </source>
</evidence>
<dbReference type="AlphaFoldDB" id="A0A9E8MWF5"/>
<protein>
    <submittedName>
        <fullName evidence="2">S41 family peptidase</fullName>
    </submittedName>
</protein>
<name>A0A9E8MWF5_9FLAO</name>
<organism evidence="2 3">
    <name type="scientific">Lacinutrix neustonica</name>
    <dbReference type="NCBI Taxonomy" id="2980107"/>
    <lineage>
        <taxon>Bacteria</taxon>
        <taxon>Pseudomonadati</taxon>
        <taxon>Bacteroidota</taxon>
        <taxon>Flavobacteriia</taxon>
        <taxon>Flavobacteriales</taxon>
        <taxon>Flavobacteriaceae</taxon>
        <taxon>Lacinutrix</taxon>
    </lineage>
</organism>
<dbReference type="PANTHER" id="PTHR32060">
    <property type="entry name" value="TAIL-SPECIFIC PROTEASE"/>
    <property type="match status" value="1"/>
</dbReference>
<gene>
    <name evidence="2" type="ORF">N7U66_03520</name>
</gene>
<dbReference type="PANTHER" id="PTHR32060:SF30">
    <property type="entry name" value="CARBOXY-TERMINAL PROCESSING PROTEASE CTPA"/>
    <property type="match status" value="1"/>
</dbReference>
<dbReference type="EMBL" id="CP113088">
    <property type="protein sequence ID" value="WAC02753.1"/>
    <property type="molecule type" value="Genomic_DNA"/>
</dbReference>
<dbReference type="InterPro" id="IPR029045">
    <property type="entry name" value="ClpP/crotonase-like_dom_sf"/>
</dbReference>
<dbReference type="InterPro" id="IPR005151">
    <property type="entry name" value="Tail-specific_protease"/>
</dbReference>
<proteinExistence type="predicted"/>
<dbReference type="SMART" id="SM00245">
    <property type="entry name" value="TSPc"/>
    <property type="match status" value="1"/>
</dbReference>
<feature type="domain" description="Tail specific protease" evidence="1">
    <location>
        <begin position="196"/>
        <end position="403"/>
    </location>
</feature>
<dbReference type="SUPFAM" id="SSF52096">
    <property type="entry name" value="ClpP/crotonase"/>
    <property type="match status" value="1"/>
</dbReference>
<dbReference type="Gene3D" id="3.90.226.10">
    <property type="entry name" value="2-enoyl-CoA Hydratase, Chain A, domain 1"/>
    <property type="match status" value="1"/>
</dbReference>
<dbReference type="Pfam" id="PF03572">
    <property type="entry name" value="Peptidase_S41"/>
    <property type="match status" value="1"/>
</dbReference>
<dbReference type="GO" id="GO:0006508">
    <property type="term" value="P:proteolysis"/>
    <property type="evidence" value="ECO:0007669"/>
    <property type="project" value="InterPro"/>
</dbReference>
<dbReference type="GO" id="GO:0008236">
    <property type="term" value="F:serine-type peptidase activity"/>
    <property type="evidence" value="ECO:0007669"/>
    <property type="project" value="InterPro"/>
</dbReference>
<accession>A0A9E8MWF5</accession>
<reference evidence="2" key="1">
    <citation type="submission" date="2022-11" db="EMBL/GenBank/DDBJ databases">
        <title>Lacinutrix neustonica HL-RS19T sp. nov., isolated from the surface microlayer sample of brackish Lake Shihwa.</title>
        <authorList>
            <person name="Choi J.Y."/>
            <person name="Hwang C.Y."/>
        </authorList>
    </citation>
    <scope>NUCLEOTIDE SEQUENCE</scope>
    <source>
        <strain evidence="2">HL-RS19</strain>
    </source>
</reference>
<evidence type="ECO:0000313" key="3">
    <source>
        <dbReference type="Proteomes" id="UP001164705"/>
    </source>
</evidence>
<keyword evidence="3" id="KW-1185">Reference proteome</keyword>
<dbReference type="GO" id="GO:0007165">
    <property type="term" value="P:signal transduction"/>
    <property type="evidence" value="ECO:0007669"/>
    <property type="project" value="TreeGrafter"/>
</dbReference>
<dbReference type="KEGG" id="lnu:N7U66_03520"/>
<sequence length="423" mass="46604">MIDNGDGVGFVEQSYTLSKPINEVVFTLSADIKSKNLIGKGAGLNITVYDSIENILQSVDMGYGGFNSVTGTSQWKTKSIKTILTSKAKIIKIGLISYGQGTAYFDNVEVSFDEITDRRPSALAKDYIDKAGDSIMMHSLLKNSINIEPIKEKAYNIAGDAKTGAETYLAIEYMLNAIEDKHAFFMPADARENWEGNTEDNNVDYNSIKYSKSEIKEGLGYISVPGFHGNNHDLRVAFADTIQKQIQTLYAKKIKGFIVDLRLNDGGNMSPMLAGLAPLFSTDTLGFLIDVNNKREYWGNGNSFKRTQKEDYTASTIQTVLNKELPIAVLYGSSTGSSGEIIIISFIGNAKTKSFGQPSYGLTTGNGEYRLPDGSYLFFSSTYMADRKGTIYKSRIIPDEVIEDKNSALDEVLKAAITWLKTQ</sequence>
<dbReference type="Gene3D" id="2.60.120.260">
    <property type="entry name" value="Galactose-binding domain-like"/>
    <property type="match status" value="1"/>
</dbReference>